<name>A0A7Y0Q246_9FIRM</name>
<reference evidence="2 3" key="1">
    <citation type="submission" date="2020-04" db="EMBL/GenBank/DDBJ databases">
        <authorList>
            <person name="Zhang R."/>
            <person name="Schippers A."/>
        </authorList>
    </citation>
    <scope>NUCLEOTIDE SEQUENCE [LARGE SCALE GENOMIC DNA]</scope>
    <source>
        <strain evidence="2 3">DSM 109850</strain>
    </source>
</reference>
<keyword evidence="1" id="KW-1133">Transmembrane helix</keyword>
<dbReference type="AlphaFoldDB" id="A0A7Y0Q246"/>
<proteinExistence type="predicted"/>
<evidence type="ECO:0000313" key="2">
    <source>
        <dbReference type="EMBL" id="NMP20794.1"/>
    </source>
</evidence>
<sequence>MPEPQTDHDRLVQLETRVADYRDTLTRVDDRTAAHAERLGTLDAQVAALQASHTRLEHVIQQRMDGLEQKVDGQQARTETRLATLDDKLDTRLESLQGHVDEGFATMRRDVADAMDKKEAALPRWAQVGLYILSVGVGILVGIITALGRSHP</sequence>
<accession>A0A7Y0Q246</accession>
<protein>
    <recommendedName>
        <fullName evidence="4">DUF1640 domain-containing protein</fullName>
    </recommendedName>
</protein>
<comment type="caution">
    <text evidence="2">The sequence shown here is derived from an EMBL/GenBank/DDBJ whole genome shotgun (WGS) entry which is preliminary data.</text>
</comment>
<feature type="transmembrane region" description="Helical" evidence="1">
    <location>
        <begin position="128"/>
        <end position="148"/>
    </location>
</feature>
<dbReference type="Gene3D" id="1.20.5.340">
    <property type="match status" value="1"/>
</dbReference>
<evidence type="ECO:0008006" key="4">
    <source>
        <dbReference type="Google" id="ProtNLM"/>
    </source>
</evidence>
<evidence type="ECO:0000313" key="3">
    <source>
        <dbReference type="Proteomes" id="UP000533476"/>
    </source>
</evidence>
<keyword evidence="1" id="KW-0472">Membrane</keyword>
<keyword evidence="1" id="KW-0812">Transmembrane</keyword>
<keyword evidence="3" id="KW-1185">Reference proteome</keyword>
<organism evidence="2 3">
    <name type="scientific">Sulfobacillus harzensis</name>
    <dbReference type="NCBI Taxonomy" id="2729629"/>
    <lineage>
        <taxon>Bacteria</taxon>
        <taxon>Bacillati</taxon>
        <taxon>Bacillota</taxon>
        <taxon>Clostridia</taxon>
        <taxon>Eubacteriales</taxon>
        <taxon>Clostridiales Family XVII. Incertae Sedis</taxon>
        <taxon>Sulfobacillus</taxon>
    </lineage>
</organism>
<evidence type="ECO:0000256" key="1">
    <source>
        <dbReference type="SAM" id="Phobius"/>
    </source>
</evidence>
<dbReference type="Proteomes" id="UP000533476">
    <property type="component" value="Unassembled WGS sequence"/>
</dbReference>
<dbReference type="EMBL" id="JABBVZ010000001">
    <property type="protein sequence ID" value="NMP20794.1"/>
    <property type="molecule type" value="Genomic_DNA"/>
</dbReference>
<dbReference type="RefSeq" id="WP_169095499.1">
    <property type="nucleotide sequence ID" value="NZ_JABBVZ010000001.1"/>
</dbReference>
<gene>
    <name evidence="2" type="ORF">HIJ39_00260</name>
</gene>